<dbReference type="STRING" id="29367.CLPUN_31630"/>
<sequence>MRKNINKLIAFAIGISVISGNAITAFGEEDVQNNTTTINETTADTTNTGVIYVQNQVKKDQVTQKPVLTLQESIDAAINNSDKLALKSKEIKLYEDKLDIQDELDDIQDNDDNDFPYDKLELTVDQTKEQKDYMEDQIAQDITNKYNDLITRNNEIDQIKKQLEIKTIENGYVKLKKDLGLATEIEIKNADVEFQKLKNSEKAKEDQLKNAQDYFKILTEKDLNNYSLQEEQEFEAFKINKSQDEYFDNVIDKYYKYDKKIFELTKDNLDDNKVHRPSSSDKPDKDDFKSSDENGNQVFDSEGYAKAEREYENSFTDYGTYLQNKYNLSSSKVSLEENKKNLKKGLKESYAKLIDMENSINVAKSNIEVKNNELSIAKLKYDQGLITKIAYDKQVIDNDTLETDLRTSINDYNTLKNQIQKPWLLS</sequence>
<dbReference type="RefSeq" id="WP_077848230.1">
    <property type="nucleotide sequence ID" value="NZ_LZZM01000183.1"/>
</dbReference>
<keyword evidence="4" id="KW-1185">Reference proteome</keyword>
<evidence type="ECO:0000256" key="2">
    <source>
        <dbReference type="SAM" id="SignalP"/>
    </source>
</evidence>
<feature type="region of interest" description="Disordered" evidence="1">
    <location>
        <begin position="270"/>
        <end position="303"/>
    </location>
</feature>
<feature type="compositionally biased region" description="Basic and acidic residues" evidence="1">
    <location>
        <begin position="270"/>
        <end position="292"/>
    </location>
</feature>
<dbReference type="SUPFAM" id="SSF56954">
    <property type="entry name" value="Outer membrane efflux proteins (OEP)"/>
    <property type="match status" value="2"/>
</dbReference>
<gene>
    <name evidence="3" type="ORF">CLPUN_31630</name>
</gene>
<reference evidence="3 4" key="1">
    <citation type="submission" date="2016-05" db="EMBL/GenBank/DDBJ databases">
        <title>Microbial solvent formation.</title>
        <authorList>
            <person name="Poehlein A."/>
            <person name="Montoya Solano J.D."/>
            <person name="Flitsch S."/>
            <person name="Krabben P."/>
            <person name="Duerre P."/>
            <person name="Daniel R."/>
        </authorList>
    </citation>
    <scope>NUCLEOTIDE SEQUENCE [LARGE SCALE GENOMIC DNA]</scope>
    <source>
        <strain evidence="3 4">DSM 2619</strain>
    </source>
</reference>
<name>A0A1S8TCS6_9CLOT</name>
<dbReference type="EMBL" id="LZZM01000183">
    <property type="protein sequence ID" value="OOM75600.1"/>
    <property type="molecule type" value="Genomic_DNA"/>
</dbReference>
<dbReference type="Proteomes" id="UP000190890">
    <property type="component" value="Unassembled WGS sequence"/>
</dbReference>
<dbReference type="Gene3D" id="1.20.1600.10">
    <property type="entry name" value="Outer membrane efflux proteins (OEP)"/>
    <property type="match status" value="2"/>
</dbReference>
<proteinExistence type="predicted"/>
<dbReference type="AlphaFoldDB" id="A0A1S8TCS6"/>
<dbReference type="OrthoDB" id="1756421at2"/>
<protein>
    <submittedName>
        <fullName evidence="3">Outer membrane efflux protein</fullName>
    </submittedName>
</protein>
<accession>A0A1S8TCS6</accession>
<feature type="signal peptide" evidence="2">
    <location>
        <begin position="1"/>
        <end position="24"/>
    </location>
</feature>
<evidence type="ECO:0000313" key="4">
    <source>
        <dbReference type="Proteomes" id="UP000190890"/>
    </source>
</evidence>
<feature type="chain" id="PRO_5039070237" evidence="2">
    <location>
        <begin position="25"/>
        <end position="426"/>
    </location>
</feature>
<keyword evidence="2" id="KW-0732">Signal</keyword>
<evidence type="ECO:0000256" key="1">
    <source>
        <dbReference type="SAM" id="MobiDB-lite"/>
    </source>
</evidence>
<dbReference type="GO" id="GO:0015562">
    <property type="term" value="F:efflux transmembrane transporter activity"/>
    <property type="evidence" value="ECO:0007669"/>
    <property type="project" value="InterPro"/>
</dbReference>
<comment type="caution">
    <text evidence="3">The sequence shown here is derived from an EMBL/GenBank/DDBJ whole genome shotgun (WGS) entry which is preliminary data.</text>
</comment>
<evidence type="ECO:0000313" key="3">
    <source>
        <dbReference type="EMBL" id="OOM75600.1"/>
    </source>
</evidence>
<organism evidence="3 4">
    <name type="scientific">Clostridium puniceum</name>
    <dbReference type="NCBI Taxonomy" id="29367"/>
    <lineage>
        <taxon>Bacteria</taxon>
        <taxon>Bacillati</taxon>
        <taxon>Bacillota</taxon>
        <taxon>Clostridia</taxon>
        <taxon>Eubacteriales</taxon>
        <taxon>Clostridiaceae</taxon>
        <taxon>Clostridium</taxon>
    </lineage>
</organism>